<protein>
    <submittedName>
        <fullName evidence="1">Uncharacterized protein</fullName>
    </submittedName>
</protein>
<reference evidence="1" key="1">
    <citation type="submission" date="2018-02" db="EMBL/GenBank/DDBJ databases">
        <title>Rhizophora mucronata_Transcriptome.</title>
        <authorList>
            <person name="Meera S.P."/>
            <person name="Sreeshan A."/>
            <person name="Augustine A."/>
        </authorList>
    </citation>
    <scope>NUCLEOTIDE SEQUENCE</scope>
    <source>
        <tissue evidence="1">Leaf</tissue>
    </source>
</reference>
<proteinExistence type="predicted"/>
<accession>A0A2P2QA23</accession>
<organism evidence="1">
    <name type="scientific">Rhizophora mucronata</name>
    <name type="common">Asiatic mangrove</name>
    <dbReference type="NCBI Taxonomy" id="61149"/>
    <lineage>
        <taxon>Eukaryota</taxon>
        <taxon>Viridiplantae</taxon>
        <taxon>Streptophyta</taxon>
        <taxon>Embryophyta</taxon>
        <taxon>Tracheophyta</taxon>
        <taxon>Spermatophyta</taxon>
        <taxon>Magnoliopsida</taxon>
        <taxon>eudicotyledons</taxon>
        <taxon>Gunneridae</taxon>
        <taxon>Pentapetalae</taxon>
        <taxon>rosids</taxon>
        <taxon>fabids</taxon>
        <taxon>Malpighiales</taxon>
        <taxon>Rhizophoraceae</taxon>
        <taxon>Rhizophora</taxon>
    </lineage>
</organism>
<dbReference type="AlphaFoldDB" id="A0A2P2QA23"/>
<name>A0A2P2QA23_RHIMU</name>
<dbReference type="EMBL" id="GGEC01083309">
    <property type="protein sequence ID" value="MBX63793.1"/>
    <property type="molecule type" value="Transcribed_RNA"/>
</dbReference>
<sequence>MFFIVPFTIVNQFHQLHLILKSSRPKRSFVVQHKILTIKPWDINPYQFPFNHIPICKILIYMRFLSCFSQTK</sequence>
<evidence type="ECO:0000313" key="1">
    <source>
        <dbReference type="EMBL" id="MBX63793.1"/>
    </source>
</evidence>